<gene>
    <name evidence="2" type="ORF">RJ641_016473</name>
</gene>
<evidence type="ECO:0000313" key="3">
    <source>
        <dbReference type="Proteomes" id="UP001370490"/>
    </source>
</evidence>
<evidence type="ECO:0000256" key="1">
    <source>
        <dbReference type="SAM" id="MobiDB-lite"/>
    </source>
</evidence>
<proteinExistence type="predicted"/>
<feature type="compositionally biased region" description="Low complexity" evidence="1">
    <location>
        <begin position="137"/>
        <end position="148"/>
    </location>
</feature>
<sequence>MPMRMCSYTTWLVPNLSALVEASLHFKCTMSIEEANKWNMDWWEILSLTGVFVPNKSVGMNHPMGGMTIRVRGAGEAIQGRIGGSVIVATAVVVCLTTYDLHGEEKRKRQHTAGPGAAGPNASTKGELPSVHEAQTGGEELAAAGPEAQKGGEEQPS</sequence>
<name>A0AAN8UTZ9_9MAGN</name>
<evidence type="ECO:0000313" key="2">
    <source>
        <dbReference type="EMBL" id="KAK6918051.1"/>
    </source>
</evidence>
<keyword evidence="3" id="KW-1185">Reference proteome</keyword>
<dbReference type="Proteomes" id="UP001370490">
    <property type="component" value="Unassembled WGS sequence"/>
</dbReference>
<organism evidence="2 3">
    <name type="scientific">Dillenia turbinata</name>
    <dbReference type="NCBI Taxonomy" id="194707"/>
    <lineage>
        <taxon>Eukaryota</taxon>
        <taxon>Viridiplantae</taxon>
        <taxon>Streptophyta</taxon>
        <taxon>Embryophyta</taxon>
        <taxon>Tracheophyta</taxon>
        <taxon>Spermatophyta</taxon>
        <taxon>Magnoliopsida</taxon>
        <taxon>eudicotyledons</taxon>
        <taxon>Gunneridae</taxon>
        <taxon>Pentapetalae</taxon>
        <taxon>Dilleniales</taxon>
        <taxon>Dilleniaceae</taxon>
        <taxon>Dillenia</taxon>
    </lineage>
</organism>
<reference evidence="2 3" key="1">
    <citation type="submission" date="2023-12" db="EMBL/GenBank/DDBJ databases">
        <title>A high-quality genome assembly for Dillenia turbinata (Dilleniales).</title>
        <authorList>
            <person name="Chanderbali A."/>
        </authorList>
    </citation>
    <scope>NUCLEOTIDE SEQUENCE [LARGE SCALE GENOMIC DNA]</scope>
    <source>
        <strain evidence="2">LSX21</strain>
        <tissue evidence="2">Leaf</tissue>
    </source>
</reference>
<feature type="region of interest" description="Disordered" evidence="1">
    <location>
        <begin position="104"/>
        <end position="157"/>
    </location>
</feature>
<dbReference type="AlphaFoldDB" id="A0AAN8UTZ9"/>
<dbReference type="EMBL" id="JBAMMX010000022">
    <property type="protein sequence ID" value="KAK6918051.1"/>
    <property type="molecule type" value="Genomic_DNA"/>
</dbReference>
<comment type="caution">
    <text evidence="2">The sequence shown here is derived from an EMBL/GenBank/DDBJ whole genome shotgun (WGS) entry which is preliminary data.</text>
</comment>
<protein>
    <submittedName>
        <fullName evidence="2">Uncharacterized protein</fullName>
    </submittedName>
</protein>
<accession>A0AAN8UTZ9</accession>